<dbReference type="InterPro" id="IPR025966">
    <property type="entry name" value="OppC_N"/>
</dbReference>
<keyword evidence="5 12" id="KW-0812">Transmembrane</keyword>
<dbReference type="Pfam" id="PF00528">
    <property type="entry name" value="BPD_transp_1"/>
    <property type="match status" value="1"/>
</dbReference>
<gene>
    <name evidence="14" type="ORF">GCM10007879_05630</name>
</gene>
<name>A0ABQ5UN95_9HYPH</name>
<evidence type="ECO:0000256" key="3">
    <source>
        <dbReference type="ARBA" id="ARBA00022475"/>
    </source>
</evidence>
<dbReference type="PANTHER" id="PTHR43386">
    <property type="entry name" value="OLIGOPEPTIDE TRANSPORT SYSTEM PERMEASE PROTEIN APPC"/>
    <property type="match status" value="1"/>
</dbReference>
<comment type="caution">
    <text evidence="14">The sequence shown here is derived from an EMBL/GenBank/DDBJ whole genome shotgun (WGS) entry which is preliminary data.</text>
</comment>
<dbReference type="InterPro" id="IPR035906">
    <property type="entry name" value="MetI-like_sf"/>
</dbReference>
<evidence type="ECO:0000313" key="14">
    <source>
        <dbReference type="EMBL" id="GLQ16314.1"/>
    </source>
</evidence>
<evidence type="ECO:0000313" key="15">
    <source>
        <dbReference type="Proteomes" id="UP001161405"/>
    </source>
</evidence>
<evidence type="ECO:0000256" key="1">
    <source>
        <dbReference type="ARBA" id="ARBA00004429"/>
    </source>
</evidence>
<dbReference type="EMBL" id="BSNI01000001">
    <property type="protein sequence ID" value="GLQ16314.1"/>
    <property type="molecule type" value="Genomic_DNA"/>
</dbReference>
<keyword evidence="15" id="KW-1185">Reference proteome</keyword>
<dbReference type="InterPro" id="IPR000515">
    <property type="entry name" value="MetI-like"/>
</dbReference>
<feature type="transmembrane region" description="Helical" evidence="12">
    <location>
        <begin position="39"/>
        <end position="56"/>
    </location>
</feature>
<comment type="similarity">
    <text evidence="10">Belongs to the binding-protein-dependent transport system permease family. OppBC subfamily.</text>
</comment>
<reference evidence="14" key="1">
    <citation type="journal article" date="2014" name="Int. J. Syst. Evol. Microbiol.">
        <title>Complete genome of a new Firmicutes species belonging to the dominant human colonic microbiota ('Ruminococcus bicirculans') reveals two chromosomes and a selective capacity to utilize plant glucans.</title>
        <authorList>
            <consortium name="NISC Comparative Sequencing Program"/>
            <person name="Wegmann U."/>
            <person name="Louis P."/>
            <person name="Goesmann A."/>
            <person name="Henrissat B."/>
            <person name="Duncan S.H."/>
            <person name="Flint H.J."/>
        </authorList>
    </citation>
    <scope>NUCLEOTIDE SEQUENCE</scope>
    <source>
        <strain evidence="14">NBRC 107169</strain>
    </source>
</reference>
<feature type="domain" description="ABC transmembrane type-1" evidence="13">
    <location>
        <begin position="107"/>
        <end position="296"/>
    </location>
</feature>
<proteinExistence type="inferred from homology"/>
<dbReference type="Gene3D" id="1.10.3720.10">
    <property type="entry name" value="MetI-like"/>
    <property type="match status" value="1"/>
</dbReference>
<dbReference type="PANTHER" id="PTHR43386:SF2">
    <property type="entry name" value="OLIGOPEPTIDE TRANSPORT SYSTEM PERMEASE PROTEIN OPPC"/>
    <property type="match status" value="1"/>
</dbReference>
<evidence type="ECO:0000256" key="9">
    <source>
        <dbReference type="ARBA" id="ARBA00023136"/>
    </source>
</evidence>
<reference evidence="14" key="2">
    <citation type="submission" date="2023-01" db="EMBL/GenBank/DDBJ databases">
        <title>Draft genome sequence of Maritalea porphyrae strain NBRC 107169.</title>
        <authorList>
            <person name="Sun Q."/>
            <person name="Mori K."/>
        </authorList>
    </citation>
    <scope>NUCLEOTIDE SEQUENCE</scope>
    <source>
        <strain evidence="14">NBRC 107169</strain>
    </source>
</reference>
<feature type="transmembrane region" description="Helical" evidence="12">
    <location>
        <begin position="109"/>
        <end position="134"/>
    </location>
</feature>
<dbReference type="PROSITE" id="PS50928">
    <property type="entry name" value="ABC_TM1"/>
    <property type="match status" value="1"/>
</dbReference>
<evidence type="ECO:0000259" key="13">
    <source>
        <dbReference type="PROSITE" id="PS50928"/>
    </source>
</evidence>
<evidence type="ECO:0000256" key="5">
    <source>
        <dbReference type="ARBA" id="ARBA00022692"/>
    </source>
</evidence>
<keyword evidence="7" id="KW-0653">Protein transport</keyword>
<dbReference type="RefSeq" id="WP_284361874.1">
    <property type="nucleotide sequence ID" value="NZ_BSNI01000001.1"/>
</dbReference>
<keyword evidence="4" id="KW-0997">Cell inner membrane</keyword>
<evidence type="ECO:0000256" key="4">
    <source>
        <dbReference type="ARBA" id="ARBA00022519"/>
    </source>
</evidence>
<comment type="subcellular location">
    <subcellularLocation>
        <location evidence="1">Cell inner membrane</location>
        <topology evidence="1">Multi-pass membrane protein</topology>
    </subcellularLocation>
    <subcellularLocation>
        <location evidence="12">Cell membrane</location>
        <topology evidence="12">Multi-pass membrane protein</topology>
    </subcellularLocation>
</comment>
<keyword evidence="9 12" id="KW-0472">Membrane</keyword>
<accession>A0ABQ5UN95</accession>
<protein>
    <recommendedName>
        <fullName evidence="11">Oligopeptide transport system permease protein OppC</fullName>
    </recommendedName>
</protein>
<evidence type="ECO:0000256" key="10">
    <source>
        <dbReference type="ARBA" id="ARBA00024202"/>
    </source>
</evidence>
<feature type="transmembrane region" description="Helical" evidence="12">
    <location>
        <begin position="146"/>
        <end position="164"/>
    </location>
</feature>
<sequence length="309" mass="33832">MLVSKEKMAGVVDAVSNNKEIEGRSLWQDAIGRFQRNKAAVVSVFVLAFMVIWSFIGPALSPWSYEEIDWNVIGNAAAAGFPSLETGHFFGTDDLGRDIYARTLQGTQISLLVGLVGTAVAVIIGVLFGATAGYVGGRVDNYMMRFVDFLMSIPYMFILIILFVMFGRSLWLLFAGLGAFAWMDMARIVRGQTLSIKNKEYIEASVAAGVGGFTIIMRHVLPNLLGIVAVYTTLLIPGLIMTESFISFLGLGVQEPLTSWGALISDGAKTIQYGTPWQLLFPLGFFIVGLFCFYFIGDGLRDALDPKDR</sequence>
<keyword evidence="6" id="KW-0571">Peptide transport</keyword>
<evidence type="ECO:0000256" key="12">
    <source>
        <dbReference type="RuleBase" id="RU363032"/>
    </source>
</evidence>
<keyword evidence="3" id="KW-1003">Cell membrane</keyword>
<dbReference type="SUPFAM" id="SSF161098">
    <property type="entry name" value="MetI-like"/>
    <property type="match status" value="1"/>
</dbReference>
<feature type="transmembrane region" description="Helical" evidence="12">
    <location>
        <begin position="279"/>
        <end position="297"/>
    </location>
</feature>
<evidence type="ECO:0000256" key="7">
    <source>
        <dbReference type="ARBA" id="ARBA00022927"/>
    </source>
</evidence>
<keyword evidence="2 12" id="KW-0813">Transport</keyword>
<keyword evidence="8 12" id="KW-1133">Transmembrane helix</keyword>
<dbReference type="Proteomes" id="UP001161405">
    <property type="component" value="Unassembled WGS sequence"/>
</dbReference>
<evidence type="ECO:0000256" key="6">
    <source>
        <dbReference type="ARBA" id="ARBA00022856"/>
    </source>
</evidence>
<dbReference type="InterPro" id="IPR050366">
    <property type="entry name" value="BP-dependent_transpt_permease"/>
</dbReference>
<evidence type="ECO:0000256" key="11">
    <source>
        <dbReference type="ARBA" id="ARBA00072251"/>
    </source>
</evidence>
<evidence type="ECO:0000256" key="8">
    <source>
        <dbReference type="ARBA" id="ARBA00022989"/>
    </source>
</evidence>
<evidence type="ECO:0000256" key="2">
    <source>
        <dbReference type="ARBA" id="ARBA00022448"/>
    </source>
</evidence>
<organism evidence="14 15">
    <name type="scientific">Maritalea porphyrae</name>
    <dbReference type="NCBI Taxonomy" id="880732"/>
    <lineage>
        <taxon>Bacteria</taxon>
        <taxon>Pseudomonadati</taxon>
        <taxon>Pseudomonadota</taxon>
        <taxon>Alphaproteobacteria</taxon>
        <taxon>Hyphomicrobiales</taxon>
        <taxon>Devosiaceae</taxon>
        <taxon>Maritalea</taxon>
    </lineage>
</organism>
<dbReference type="Pfam" id="PF12911">
    <property type="entry name" value="OppC_N"/>
    <property type="match status" value="1"/>
</dbReference>
<dbReference type="CDD" id="cd06261">
    <property type="entry name" value="TM_PBP2"/>
    <property type="match status" value="1"/>
</dbReference>
<feature type="transmembrane region" description="Helical" evidence="12">
    <location>
        <begin position="227"/>
        <end position="251"/>
    </location>
</feature>